<proteinExistence type="predicted"/>
<reference evidence="3 4" key="1">
    <citation type="journal article" date="2019" name="Sci. Data">
        <title>Hybrid genome assembly and annotation of Danionella translucida.</title>
        <authorList>
            <person name="Kadobianskyi M."/>
            <person name="Schulze L."/>
            <person name="Schuelke M."/>
            <person name="Judkewitz B."/>
        </authorList>
    </citation>
    <scope>NUCLEOTIDE SEQUENCE [LARGE SCALE GENOMIC DNA]</scope>
    <source>
        <strain evidence="3 4">Bolton</strain>
    </source>
</reference>
<dbReference type="InterPro" id="IPR052655">
    <property type="entry name" value="AKNA_Centrosome-Trans_reg"/>
</dbReference>
<feature type="compositionally biased region" description="Polar residues" evidence="2">
    <location>
        <begin position="1022"/>
        <end position="1035"/>
    </location>
</feature>
<dbReference type="PANTHER" id="PTHR21510:SF15">
    <property type="entry name" value="MICROTUBULE ORGANIZATION PROTEIN AKNA"/>
    <property type="match status" value="1"/>
</dbReference>
<feature type="compositionally biased region" description="Polar residues" evidence="2">
    <location>
        <begin position="966"/>
        <end position="982"/>
    </location>
</feature>
<feature type="compositionally biased region" description="Polar residues" evidence="2">
    <location>
        <begin position="1165"/>
        <end position="1177"/>
    </location>
</feature>
<evidence type="ECO:0008006" key="5">
    <source>
        <dbReference type="Google" id="ProtNLM"/>
    </source>
</evidence>
<feature type="compositionally biased region" description="Basic and acidic residues" evidence="2">
    <location>
        <begin position="883"/>
        <end position="892"/>
    </location>
</feature>
<feature type="compositionally biased region" description="Basic residues" evidence="2">
    <location>
        <begin position="276"/>
        <end position="285"/>
    </location>
</feature>
<dbReference type="AlphaFoldDB" id="A0A553MWU0"/>
<dbReference type="GO" id="GO:0005813">
    <property type="term" value="C:centrosome"/>
    <property type="evidence" value="ECO:0007669"/>
    <property type="project" value="TreeGrafter"/>
</dbReference>
<feature type="region of interest" description="Disordered" evidence="2">
    <location>
        <begin position="1"/>
        <end position="33"/>
    </location>
</feature>
<dbReference type="STRING" id="623744.A0A553MWU0"/>
<accession>A0A553MWU0</accession>
<keyword evidence="1" id="KW-0175">Coiled coil</keyword>
<feature type="region of interest" description="Disordered" evidence="2">
    <location>
        <begin position="1165"/>
        <end position="1184"/>
    </location>
</feature>
<evidence type="ECO:0000256" key="2">
    <source>
        <dbReference type="SAM" id="MobiDB-lite"/>
    </source>
</evidence>
<feature type="compositionally biased region" description="Polar residues" evidence="2">
    <location>
        <begin position="813"/>
        <end position="825"/>
    </location>
</feature>
<feature type="region of interest" description="Disordered" evidence="2">
    <location>
        <begin position="1223"/>
        <end position="1245"/>
    </location>
</feature>
<feature type="region of interest" description="Disordered" evidence="2">
    <location>
        <begin position="202"/>
        <end position="387"/>
    </location>
</feature>
<evidence type="ECO:0000256" key="1">
    <source>
        <dbReference type="SAM" id="Coils"/>
    </source>
</evidence>
<feature type="compositionally biased region" description="Polar residues" evidence="2">
    <location>
        <begin position="901"/>
        <end position="921"/>
    </location>
</feature>
<dbReference type="GO" id="GO:0060234">
    <property type="term" value="P:neuroblast delamination"/>
    <property type="evidence" value="ECO:0007669"/>
    <property type="project" value="TreeGrafter"/>
</dbReference>
<feature type="compositionally biased region" description="Polar residues" evidence="2">
    <location>
        <begin position="857"/>
        <end position="877"/>
    </location>
</feature>
<dbReference type="GO" id="GO:0021849">
    <property type="term" value="P:neuroblast division in subventricular zone"/>
    <property type="evidence" value="ECO:0007669"/>
    <property type="project" value="TreeGrafter"/>
</dbReference>
<dbReference type="Proteomes" id="UP000316079">
    <property type="component" value="Unassembled WGS sequence"/>
</dbReference>
<feature type="compositionally biased region" description="Polar residues" evidence="2">
    <location>
        <begin position="997"/>
        <end position="1007"/>
    </location>
</feature>
<feature type="coiled-coil region" evidence="1">
    <location>
        <begin position="439"/>
        <end position="466"/>
    </location>
</feature>
<keyword evidence="4" id="KW-1185">Reference proteome</keyword>
<organism evidence="3 4">
    <name type="scientific">Danionella cerebrum</name>
    <dbReference type="NCBI Taxonomy" id="2873325"/>
    <lineage>
        <taxon>Eukaryota</taxon>
        <taxon>Metazoa</taxon>
        <taxon>Chordata</taxon>
        <taxon>Craniata</taxon>
        <taxon>Vertebrata</taxon>
        <taxon>Euteleostomi</taxon>
        <taxon>Actinopterygii</taxon>
        <taxon>Neopterygii</taxon>
        <taxon>Teleostei</taxon>
        <taxon>Ostariophysi</taxon>
        <taxon>Cypriniformes</taxon>
        <taxon>Danionidae</taxon>
        <taxon>Danioninae</taxon>
        <taxon>Danionella</taxon>
    </lineage>
</organism>
<name>A0A553MWU0_9TELE</name>
<sequence>MEQCRGDTTAGLLNWTPAPVLSSPSSQGEADLNWDEELDEDFHSLMDQNGIIGLETGDQENAEELLWEVKTPEPESGLPPTLEEMSLHLSGLLDSEPLSQATGDDFNPRVTKEERVTEDEQSVILEEWTDVEGTGSPEVQEHRFNAFSEKDTVESLINQAYPLAELGTRTRNSKNSHSLKFPEFTDQSDCGALKMTERPFLPASLHPSMHSTELKNGCGIEADTDRELETRPHSASATYQTPVPKISLMVGSNEEQMKCKISPQPSIRTPRDGKTHKFGTRHSPHHNLEPPAASPRKTNPASCDDQVSSPARSSSKANGSPNQRNSPATKHRHFKTSLGEANDIRKGQLNHNLPDFSKVESRVRFPKRKHYTPPKRQQPPSHPNLPVVFQSPAEIVREVLLSSSDGALGQPSSSRTSKSLQGTVPPEEFRCPLQASTLMQQLQEDYNRLLTKYAEAENTIDRLRLQAKVGLYSEPPKPNTSIQSGVMQEGSKVMTLSFPQAQRAEFGPGSLHLALQKELAESSRNPGTPRPSSVSSGSFTADHLTETLSKQTHRFQLQLDAFEILLKNGKLKHCEQIKGLSTLAEGQESLERAYLDARAQCQLLRHVNFDPERDLEGQIFSSGMRLEELKEWLEQAEPKPAAFSPFSPSETPSASVLEMEPMPESPLSAVAPETCVRVEVSSVSEESDTDNEDHQMPFLSQPPQHQCVEKVFGEVMDCGQMLEHIVALNSQDLLEFRHSSPTGNNNAEQKPLEVDNEMRTIKPAQWQPVAEGIPPFCPSVSSQVCDAMETHPESCCHSSVLPGQLGRGRKTQSRSLINLTQNSRPRPSGLKAKAKTVREPFLDGVASPETDSGFLGSESSQHTPALPSTLQQRTVVSISLRPSDPKNEERPETAAPPPGQPSMTFSSLSEVTLDSPEQTNPVKKRCSYSTLSSSISPLHWRSPTLRPWPSNLTNQSQHESEEEILQNGNSRHPANQQPCSHRSPSHYIPHHGDRVKAQSSVQLTNHQSSERRGKHSKRGVTGENSPEPTWRQRSASVPRRPSEADLTADSEPRASTPRFVPESLKKSRGRRHTRDVISCTDISDETEPNPRTTSLCSHCKPESTHPSARPLRSRNSPHTPQSSCRFCPVCGAEQTSRTGPRQGNSYGLNLESKSPVGILANEAAHSTSRGTQPMQSLQRDRGGIKQPLRPPPLLQRAVPVVPYLCNPVTPLTSSQSLWVSGSPIRERSRVRGNHRRSLSMDPEQQSLISSLSRAVAAARHMRQVSQRMAHSLSS</sequence>
<evidence type="ECO:0000313" key="3">
    <source>
        <dbReference type="EMBL" id="TRY57662.1"/>
    </source>
</evidence>
<comment type="caution">
    <text evidence="3">The sequence shown here is derived from an EMBL/GenBank/DDBJ whole genome shotgun (WGS) entry which is preliminary data.</text>
</comment>
<protein>
    <recommendedName>
        <fullName evidence="5">AKNA domain-containing protein</fullName>
    </recommendedName>
</protein>
<gene>
    <name evidence="3" type="ORF">DNTS_025900</name>
</gene>
<feature type="compositionally biased region" description="Basic and acidic residues" evidence="2">
    <location>
        <begin position="223"/>
        <end position="232"/>
    </location>
</feature>
<dbReference type="PANTHER" id="PTHR21510">
    <property type="entry name" value="AKNA DOMAIN-CONTAINING PROTEIN"/>
    <property type="match status" value="1"/>
</dbReference>
<feature type="compositionally biased region" description="Polar residues" evidence="2">
    <location>
        <begin position="296"/>
        <end position="328"/>
    </location>
</feature>
<evidence type="ECO:0000313" key="4">
    <source>
        <dbReference type="Proteomes" id="UP000316079"/>
    </source>
</evidence>
<feature type="compositionally biased region" description="Polar residues" evidence="2">
    <location>
        <begin position="1113"/>
        <end position="1123"/>
    </location>
</feature>
<feature type="compositionally biased region" description="Polar residues" evidence="2">
    <location>
        <begin position="522"/>
        <end position="539"/>
    </location>
</feature>
<feature type="region of interest" description="Disordered" evidence="2">
    <location>
        <begin position="405"/>
        <end position="426"/>
    </location>
</feature>
<feature type="compositionally biased region" description="Polar residues" evidence="2">
    <location>
        <begin position="405"/>
        <end position="422"/>
    </location>
</feature>
<feature type="region of interest" description="Disordered" evidence="2">
    <location>
        <begin position="519"/>
        <end position="540"/>
    </location>
</feature>
<feature type="region of interest" description="Disordered" evidence="2">
    <location>
        <begin position="799"/>
        <end position="1123"/>
    </location>
</feature>
<dbReference type="GO" id="GO:0001837">
    <property type="term" value="P:epithelial to mesenchymal transition"/>
    <property type="evidence" value="ECO:0007669"/>
    <property type="project" value="TreeGrafter"/>
</dbReference>
<dbReference type="OrthoDB" id="10035553at2759"/>
<dbReference type="EMBL" id="SRMA01027229">
    <property type="protein sequence ID" value="TRY57662.1"/>
    <property type="molecule type" value="Genomic_DNA"/>
</dbReference>
<feature type="compositionally biased region" description="Basic residues" evidence="2">
    <location>
        <begin position="364"/>
        <end position="373"/>
    </location>
</feature>
<feature type="compositionally biased region" description="Low complexity" evidence="2">
    <location>
        <begin position="927"/>
        <end position="936"/>
    </location>
</feature>